<evidence type="ECO:0000259" key="2">
    <source>
        <dbReference type="Pfam" id="PF13476"/>
    </source>
</evidence>
<evidence type="ECO:0000313" key="3">
    <source>
        <dbReference type="EMBL" id="CRZ00280.1"/>
    </source>
</evidence>
<proteinExistence type="predicted"/>
<dbReference type="EMBL" id="CVTF01000126">
    <property type="protein sequence ID" value="CRZ00280.1"/>
    <property type="molecule type" value="Genomic_DNA"/>
</dbReference>
<feature type="domain" description="Rad50/SbcC-type AAA" evidence="2">
    <location>
        <begin position="9"/>
        <end position="120"/>
    </location>
</feature>
<dbReference type="GO" id="GO:0005524">
    <property type="term" value="F:ATP binding"/>
    <property type="evidence" value="ECO:0007669"/>
    <property type="project" value="UniProtKB-KW"/>
</dbReference>
<dbReference type="Pfam" id="PF13304">
    <property type="entry name" value="AAA_21"/>
    <property type="match status" value="1"/>
</dbReference>
<reference evidence="3 4" key="1">
    <citation type="submission" date="2014-11" db="EMBL/GenBank/DDBJ databases">
        <authorList>
            <person name="Diene M.Seydina."/>
        </authorList>
    </citation>
    <scope>NUCLEOTIDE SEQUENCE [LARGE SCALE GENOMIC DNA]</scope>
    <source>
        <strain evidence="3 4">Neisseria meningitidis CHUV</strain>
    </source>
</reference>
<dbReference type="SUPFAM" id="SSF52540">
    <property type="entry name" value="P-loop containing nucleoside triphosphate hydrolases"/>
    <property type="match status" value="1"/>
</dbReference>
<sequence length="349" mass="39428">MSSNQYIQSLELTNFTVLPNDTFEFSENLNVIVAENGCGKTHLLKILYSLLEVTSNTKNRLLKTELQKSFADKLLNVFRPDSLGRLSKRLQGRGRTEIVLKLQNGTTHSSLNFSSNSSSQVNVQSIGLKENEYTPTPIFLPSRELITLCPWFTSLYQNQSIPFEETWFDTCMQLNHPLAKGPRETKIRELLEPIENAMGGKVSEEQGRFYLSLTNTGGKIEAPLVAEGLRKFVMIARLIATGALLDKGYLFWDEPEANLNPKLIKVAARIIWSLSQQGIQVFIATHSLFLLRELELLKLENNTDLPVRFFSLIASDDGTKVEQGNSINDLNTLILLDENIMQADRYLNI</sequence>
<dbReference type="InterPro" id="IPR003959">
    <property type="entry name" value="ATPase_AAA_core"/>
</dbReference>
<dbReference type="Proteomes" id="UP000182715">
    <property type="component" value="Unassembled WGS sequence"/>
</dbReference>
<feature type="domain" description="ATPase AAA-type core" evidence="1">
    <location>
        <begin position="208"/>
        <end position="291"/>
    </location>
</feature>
<keyword evidence="3" id="KW-0547">Nucleotide-binding</keyword>
<evidence type="ECO:0000313" key="4">
    <source>
        <dbReference type="Proteomes" id="UP000182715"/>
    </source>
</evidence>
<dbReference type="PANTHER" id="PTHR43581">
    <property type="entry name" value="ATP/GTP PHOSPHATASE"/>
    <property type="match status" value="1"/>
</dbReference>
<dbReference type="InterPro" id="IPR038729">
    <property type="entry name" value="Rad50/SbcC_AAA"/>
</dbReference>
<dbReference type="Gene3D" id="3.40.50.300">
    <property type="entry name" value="P-loop containing nucleotide triphosphate hydrolases"/>
    <property type="match status" value="2"/>
</dbReference>
<dbReference type="AlphaFoldDB" id="A0A0H5QG99"/>
<dbReference type="Pfam" id="PF13476">
    <property type="entry name" value="AAA_23"/>
    <property type="match status" value="1"/>
</dbReference>
<keyword evidence="3" id="KW-0067">ATP-binding</keyword>
<dbReference type="CDD" id="cd00267">
    <property type="entry name" value="ABC_ATPase"/>
    <property type="match status" value="1"/>
</dbReference>
<dbReference type="PANTHER" id="PTHR43581:SF2">
    <property type="entry name" value="EXCINUCLEASE ATPASE SUBUNIT"/>
    <property type="match status" value="1"/>
</dbReference>
<accession>A0A0H5QG99</accession>
<dbReference type="InterPro" id="IPR027417">
    <property type="entry name" value="P-loop_NTPase"/>
</dbReference>
<evidence type="ECO:0000259" key="1">
    <source>
        <dbReference type="Pfam" id="PF13304"/>
    </source>
</evidence>
<name>A0A0H5QG99_NEIMI</name>
<organism evidence="3 4">
    <name type="scientific">Neisseria meningitidis serogroup B</name>
    <dbReference type="NCBI Taxonomy" id="491"/>
    <lineage>
        <taxon>Bacteria</taxon>
        <taxon>Pseudomonadati</taxon>
        <taxon>Pseudomonadota</taxon>
        <taxon>Betaproteobacteria</taxon>
        <taxon>Neisseriales</taxon>
        <taxon>Neisseriaceae</taxon>
        <taxon>Neisseria</taxon>
    </lineage>
</organism>
<dbReference type="OMA" id="ETWRDTC"/>
<dbReference type="InterPro" id="IPR051396">
    <property type="entry name" value="Bact_Antivir_Def_Nuclease"/>
</dbReference>
<dbReference type="GO" id="GO:0016887">
    <property type="term" value="F:ATP hydrolysis activity"/>
    <property type="evidence" value="ECO:0007669"/>
    <property type="project" value="InterPro"/>
</dbReference>
<protein>
    <submittedName>
        <fullName evidence="3">Putative ATP-binding protein</fullName>
    </submittedName>
</protein>